<evidence type="ECO:0000313" key="4">
    <source>
        <dbReference type="Proteomes" id="UP001270362"/>
    </source>
</evidence>
<evidence type="ECO:0000313" key="3">
    <source>
        <dbReference type="EMBL" id="KAK3687297.1"/>
    </source>
</evidence>
<keyword evidence="4" id="KW-1185">Reference proteome</keyword>
<dbReference type="AlphaFoldDB" id="A0AAE0X781"/>
<reference evidence="3" key="1">
    <citation type="journal article" date="2023" name="Mol. Phylogenet. Evol.">
        <title>Genome-scale phylogeny and comparative genomics of the fungal order Sordariales.</title>
        <authorList>
            <person name="Hensen N."/>
            <person name="Bonometti L."/>
            <person name="Westerberg I."/>
            <person name="Brannstrom I.O."/>
            <person name="Guillou S."/>
            <person name="Cros-Aarteil S."/>
            <person name="Calhoun S."/>
            <person name="Haridas S."/>
            <person name="Kuo A."/>
            <person name="Mondo S."/>
            <person name="Pangilinan J."/>
            <person name="Riley R."/>
            <person name="LaButti K."/>
            <person name="Andreopoulos B."/>
            <person name="Lipzen A."/>
            <person name="Chen C."/>
            <person name="Yan M."/>
            <person name="Daum C."/>
            <person name="Ng V."/>
            <person name="Clum A."/>
            <person name="Steindorff A."/>
            <person name="Ohm R.A."/>
            <person name="Martin F."/>
            <person name="Silar P."/>
            <person name="Natvig D.O."/>
            <person name="Lalanne C."/>
            <person name="Gautier V."/>
            <person name="Ament-Velasquez S.L."/>
            <person name="Kruys A."/>
            <person name="Hutchinson M.I."/>
            <person name="Powell A.J."/>
            <person name="Barry K."/>
            <person name="Miller A.N."/>
            <person name="Grigoriev I.V."/>
            <person name="Debuchy R."/>
            <person name="Gladieux P."/>
            <person name="Hiltunen Thoren M."/>
            <person name="Johannesson H."/>
        </authorList>
    </citation>
    <scope>NUCLEOTIDE SEQUENCE</scope>
    <source>
        <strain evidence="3">CBS 314.62</strain>
    </source>
</reference>
<proteinExistence type="predicted"/>
<keyword evidence="2" id="KW-1133">Transmembrane helix</keyword>
<feature type="region of interest" description="Disordered" evidence="1">
    <location>
        <begin position="1"/>
        <end position="45"/>
    </location>
</feature>
<accession>A0AAE0X781</accession>
<evidence type="ECO:0000256" key="2">
    <source>
        <dbReference type="SAM" id="Phobius"/>
    </source>
</evidence>
<protein>
    <submittedName>
        <fullName evidence="3">Uncharacterized protein</fullName>
    </submittedName>
</protein>
<keyword evidence="2" id="KW-0472">Membrane</keyword>
<comment type="caution">
    <text evidence="3">The sequence shown here is derived from an EMBL/GenBank/DDBJ whole genome shotgun (WGS) entry which is preliminary data.</text>
</comment>
<name>A0AAE0X781_9PEZI</name>
<dbReference type="EMBL" id="JAULSO010000002">
    <property type="protein sequence ID" value="KAK3687297.1"/>
    <property type="molecule type" value="Genomic_DNA"/>
</dbReference>
<gene>
    <name evidence="3" type="ORF">B0T22DRAFT_124863</name>
</gene>
<feature type="compositionally biased region" description="Low complexity" evidence="1">
    <location>
        <begin position="1"/>
        <end position="15"/>
    </location>
</feature>
<sequence length="446" mass="49890">MQPSIAAPSIPSIPAGRAGRVGASKQTRHADKQTHTKTKNSTSACPSLHQLNQHQSVQIAYCRATSCAPRPAFLPIHDGGNCRETTSLANDSVMTVLENVSDHHAPGSTAKDWDVDELERCGAVGTNLHAPFDLDGQVHPIFHTWIIPTEDNDDDDDDDDSDPSEIVHALHQPLLLASRILESAGLPWLSEFCIDDIFSPSYPGRHAGRKTGPDQSPNRPLFEQCYETPDVIARHHRAAWATPRLRHTWLASTAHELRTTLPRHVQWQLDGDIFTTSGWVGYTCRHPHGAGKRDHPDTISAADEAAKRQGAAGRLMTVLVMKEYVSRLCELRRAGRFGGEEYMLTAFMAAVTLLHELGHVIYWRDFRAVNRRMTEPYFGGDLEMELGDSFVASIFGGWVPVPISLKDHDFRLHGTFDCGLAWRRHLTWDYHRARPKHRAHYSIPVT</sequence>
<evidence type="ECO:0000256" key="1">
    <source>
        <dbReference type="SAM" id="MobiDB-lite"/>
    </source>
</evidence>
<keyword evidence="2" id="KW-0812">Transmembrane</keyword>
<reference evidence="3" key="2">
    <citation type="submission" date="2023-06" db="EMBL/GenBank/DDBJ databases">
        <authorList>
            <consortium name="Lawrence Berkeley National Laboratory"/>
            <person name="Haridas S."/>
            <person name="Hensen N."/>
            <person name="Bonometti L."/>
            <person name="Westerberg I."/>
            <person name="Brannstrom I.O."/>
            <person name="Guillou S."/>
            <person name="Cros-Aarteil S."/>
            <person name="Calhoun S."/>
            <person name="Kuo A."/>
            <person name="Mondo S."/>
            <person name="Pangilinan J."/>
            <person name="Riley R."/>
            <person name="Labutti K."/>
            <person name="Andreopoulos B."/>
            <person name="Lipzen A."/>
            <person name="Chen C."/>
            <person name="Yanf M."/>
            <person name="Daum C."/>
            <person name="Ng V."/>
            <person name="Clum A."/>
            <person name="Steindorff A."/>
            <person name="Ohm R."/>
            <person name="Martin F."/>
            <person name="Silar P."/>
            <person name="Natvig D."/>
            <person name="Lalanne C."/>
            <person name="Gautier V."/>
            <person name="Ament-Velasquez S.L."/>
            <person name="Kruys A."/>
            <person name="Hutchinson M.I."/>
            <person name="Powell A.J."/>
            <person name="Barry K."/>
            <person name="Miller A.N."/>
            <person name="Grigoriev I.V."/>
            <person name="Debuchy R."/>
            <person name="Gladieux P."/>
            <person name="Thoren M.H."/>
            <person name="Johannesson H."/>
        </authorList>
    </citation>
    <scope>NUCLEOTIDE SEQUENCE</scope>
    <source>
        <strain evidence="3">CBS 314.62</strain>
    </source>
</reference>
<feature type="transmembrane region" description="Helical" evidence="2">
    <location>
        <begin position="342"/>
        <end position="363"/>
    </location>
</feature>
<organism evidence="3 4">
    <name type="scientific">Podospora appendiculata</name>
    <dbReference type="NCBI Taxonomy" id="314037"/>
    <lineage>
        <taxon>Eukaryota</taxon>
        <taxon>Fungi</taxon>
        <taxon>Dikarya</taxon>
        <taxon>Ascomycota</taxon>
        <taxon>Pezizomycotina</taxon>
        <taxon>Sordariomycetes</taxon>
        <taxon>Sordariomycetidae</taxon>
        <taxon>Sordariales</taxon>
        <taxon>Podosporaceae</taxon>
        <taxon>Podospora</taxon>
    </lineage>
</organism>
<dbReference type="Proteomes" id="UP001270362">
    <property type="component" value="Unassembled WGS sequence"/>
</dbReference>